<dbReference type="Pfam" id="PF00270">
    <property type="entry name" value="DEAD"/>
    <property type="match status" value="1"/>
</dbReference>
<comment type="similarity">
    <text evidence="1">Belongs to the helicase family. SKI2 subfamily.</text>
</comment>
<accession>A0A9P7YTP9</accession>
<dbReference type="SUPFAM" id="SSF52540">
    <property type="entry name" value="P-loop containing nucleoside triphosphate hydrolases"/>
    <property type="match status" value="1"/>
</dbReference>
<dbReference type="Proteomes" id="UP000824998">
    <property type="component" value="Unassembled WGS sequence"/>
</dbReference>
<feature type="domain" description="Helicase C-terminal" evidence="13">
    <location>
        <begin position="474"/>
        <end position="662"/>
    </location>
</feature>
<comment type="caution">
    <text evidence="14">The sequence shown here is derived from an EMBL/GenBank/DDBJ whole genome shotgun (WGS) entry which is preliminary data.</text>
</comment>
<comment type="catalytic activity">
    <reaction evidence="10">
        <text>ATP + H2O = ADP + phosphate + H(+)</text>
        <dbReference type="Rhea" id="RHEA:13065"/>
        <dbReference type="ChEBI" id="CHEBI:15377"/>
        <dbReference type="ChEBI" id="CHEBI:15378"/>
        <dbReference type="ChEBI" id="CHEBI:30616"/>
        <dbReference type="ChEBI" id="CHEBI:43474"/>
        <dbReference type="ChEBI" id="CHEBI:456216"/>
        <dbReference type="EC" id="5.6.2.4"/>
    </reaction>
</comment>
<feature type="compositionally biased region" description="Basic and acidic residues" evidence="11">
    <location>
        <begin position="191"/>
        <end position="201"/>
    </location>
</feature>
<sequence length="1517" mass="170411">MNTYQHFGDATNTSPQHRRDLDHPTYQPRTVQPQTSISGRLSLAPQSLQNPPEIKQRVLNHADNHFRFTPSLRAGFPVTGGQKSAPQTQSSDTIDQLANAMLLSRPLPQTNYNPEPQSFFQKQNQSRIPNPLHPQKQQITPPFNLIQSPDAKTAVTSSSPYCVHSSPTAQATMRRVTNRSTPPARQNVVRSRVETQVDHPRTPRQSTAPSWEVSPQGLSLAHAPPVAHGIQLVSPHELPDQFRSVFPYQLFNAVQSKCFAPIYRTDNNIVVSAPTGSGKTALLELAICKTIASNSSAQFKIVYQAPTKSLCAERMRDWSSKFAHLSLQCAELTGDTTQGEMARVRDASIIVTTPEKWDSITRKWADHHKLVQMVKLFLIDEVHIVKDVRGATLEAVVSRMKSMGANVRFVALSATIPNSEDLAVWLGRDHCNQQLPAHRETFDESFRPVRLQKYVYGFDDKMNDFAFEKVLDGKLPNLIRKHSQQKPIMIFCFTRKSCENTAKMLAEWWFRSQPAGRSWPAPRQRLLVGRKDLQELVSSSVAFHHAGLEPADRTAIEKAFLEGNLSVICCTSTLAVGVNLPCHLVILKGTVTFIDGICKEYPDLEVMQMLGRAGRPQFEDIAIAVIMTKLKRKEKYEKMVSGTDVLESSLHLNLIEHLNSEIGLRTVDSVDSAKAWLEGTFLAVRMRLNPAYYSIAGIQSGGDTDQRLRRVCERDVQLLQEHDLVTGEEMIKCTEYGEAMSRYMVSFETMKLLLSLPGNAKTEDILSIICQAAEFKELRMRPNQRACLREINKSPFMKYPIKDNISTTPHKISVLIQAQLGSIEHPSEKDFAVLRRQFMTDKNIIMERVQRLIRCIVDCKAVDRDAISTRHALDLARGFSAGYWENSNLQLLQIPNIGPAAVRKLISNNVNSIERLGVLDHATIERYVGKNPPFGKKISDMLLLFPRLTLIANLVAHPITKAGTYPKINVRVRLGFSNNSTPKWNGRKQSLTFMAETTGGVLIHFWRGGIHQLEKGHEIKFLAELLSPDDNIMCRVACDDIVGTQYSRVLKPDVPVSEFPPRPRPRDDLKKKKKVYSRKYSDEFGGDDIADEELLNAVVKAEKVKSEDVDGFVDIDDDNTVTKGPATPSTFVPSTQMANGKWTCNHVCRDRKLLKNGQHCKHRCCHEGLDKPRKLKARANSGSERQQATGKNTKLTASKLNSKSTTGNSKLTTASQLQNSKLKLMNNYCDASGDNEVEVVDLAEDYQASYSKLAPREYRKLHDLHTSVQEDRPLRLLTQKPQYEYSTGQLPGLPFSPNNENEEDLFDSLPDEDFPSPSVIFGNGKVTKLDRCPPKVFDKPQGELSPDLPLFSGFQNVDHSYQFNREVSDYKIRPPSSFSYDESMESLEAGMLELPDQNIPTATQFTSDLTSSFANGMFDFEAFPNEDGGQPTHTNSTPAEVTKHILPTSSSPRQSVKRDLSPTSELPELKCRRIKKGELDHIPSQLAKPLKSNIPTWANEIDAELFDELKDFVDFIE</sequence>
<evidence type="ECO:0000256" key="4">
    <source>
        <dbReference type="ARBA" id="ARBA00022806"/>
    </source>
</evidence>
<keyword evidence="4" id="KW-0347">Helicase</keyword>
<dbReference type="GO" id="GO:0043138">
    <property type="term" value="F:3'-5' DNA helicase activity"/>
    <property type="evidence" value="ECO:0007669"/>
    <property type="project" value="UniProtKB-EC"/>
</dbReference>
<dbReference type="InterPro" id="IPR014001">
    <property type="entry name" value="Helicase_ATP-bd"/>
</dbReference>
<evidence type="ECO:0000256" key="5">
    <source>
        <dbReference type="ARBA" id="ARBA00022840"/>
    </source>
</evidence>
<keyword evidence="2" id="KW-0547">Nucleotide-binding</keyword>
<dbReference type="InterPro" id="IPR052247">
    <property type="entry name" value="Meiotic_Crossover_Helicase"/>
</dbReference>
<dbReference type="EMBL" id="MU251362">
    <property type="protein sequence ID" value="KAG9239045.1"/>
    <property type="molecule type" value="Genomic_DNA"/>
</dbReference>
<feature type="compositionally biased region" description="Polar residues" evidence="11">
    <location>
        <begin position="1"/>
        <end position="15"/>
    </location>
</feature>
<dbReference type="Pfam" id="PF02889">
    <property type="entry name" value="Sec63"/>
    <property type="match status" value="1"/>
</dbReference>
<dbReference type="PANTHER" id="PTHR47835:SF3">
    <property type="entry name" value="HELICASE FOR MEIOSIS 1"/>
    <property type="match status" value="1"/>
</dbReference>
<dbReference type="GO" id="GO:0051321">
    <property type="term" value="P:meiotic cell cycle"/>
    <property type="evidence" value="ECO:0007669"/>
    <property type="project" value="UniProtKB-KW"/>
</dbReference>
<evidence type="ECO:0000256" key="6">
    <source>
        <dbReference type="ARBA" id="ARBA00023235"/>
    </source>
</evidence>
<keyword evidence="7" id="KW-0469">Meiosis</keyword>
<dbReference type="InterPro" id="IPR001650">
    <property type="entry name" value="Helicase_C-like"/>
</dbReference>
<dbReference type="PANTHER" id="PTHR47835">
    <property type="entry name" value="HFM1, ATP DEPENDENT DNA HELICASE HOMOLOG"/>
    <property type="match status" value="1"/>
</dbReference>
<keyword evidence="3" id="KW-0378">Hydrolase</keyword>
<feature type="region of interest" description="Disordered" evidence="11">
    <location>
        <begin position="1"/>
        <end position="37"/>
    </location>
</feature>
<evidence type="ECO:0000256" key="8">
    <source>
        <dbReference type="ARBA" id="ARBA00034617"/>
    </source>
</evidence>
<feature type="region of interest" description="Disordered" evidence="11">
    <location>
        <begin position="1054"/>
        <end position="1073"/>
    </location>
</feature>
<feature type="domain" description="Helicase ATP-binding" evidence="12">
    <location>
        <begin position="260"/>
        <end position="434"/>
    </location>
</feature>
<evidence type="ECO:0000256" key="11">
    <source>
        <dbReference type="SAM" id="MobiDB-lite"/>
    </source>
</evidence>
<dbReference type="InterPro" id="IPR036390">
    <property type="entry name" value="WH_DNA-bd_sf"/>
</dbReference>
<dbReference type="Gene3D" id="1.10.10.10">
    <property type="entry name" value="Winged helix-like DNA-binding domain superfamily/Winged helix DNA-binding domain"/>
    <property type="match status" value="1"/>
</dbReference>
<dbReference type="SMART" id="SM00973">
    <property type="entry name" value="Sec63"/>
    <property type="match status" value="1"/>
</dbReference>
<feature type="region of interest" description="Disordered" evidence="11">
    <location>
        <begin position="1178"/>
        <end position="1213"/>
    </location>
</feature>
<dbReference type="InterPro" id="IPR027417">
    <property type="entry name" value="P-loop_NTPase"/>
</dbReference>
<gene>
    <name evidence="14" type="ORF">BJ875DRAFT_414935</name>
</gene>
<dbReference type="GO" id="GO:0016787">
    <property type="term" value="F:hydrolase activity"/>
    <property type="evidence" value="ECO:0007669"/>
    <property type="project" value="UniProtKB-KW"/>
</dbReference>
<feature type="compositionally biased region" description="Polar residues" evidence="11">
    <location>
        <begin position="27"/>
        <end position="37"/>
    </location>
</feature>
<feature type="compositionally biased region" description="Polar residues" evidence="11">
    <location>
        <begin position="1180"/>
        <end position="1213"/>
    </location>
</feature>
<evidence type="ECO:0000259" key="12">
    <source>
        <dbReference type="PROSITE" id="PS51192"/>
    </source>
</evidence>
<organism evidence="14 15">
    <name type="scientific">Amylocarpus encephaloides</name>
    <dbReference type="NCBI Taxonomy" id="45428"/>
    <lineage>
        <taxon>Eukaryota</taxon>
        <taxon>Fungi</taxon>
        <taxon>Dikarya</taxon>
        <taxon>Ascomycota</taxon>
        <taxon>Pezizomycotina</taxon>
        <taxon>Leotiomycetes</taxon>
        <taxon>Helotiales</taxon>
        <taxon>Helotiales incertae sedis</taxon>
        <taxon>Amylocarpus</taxon>
    </lineage>
</organism>
<dbReference type="PROSITE" id="PS51194">
    <property type="entry name" value="HELICASE_CTER"/>
    <property type="match status" value="1"/>
</dbReference>
<dbReference type="SMART" id="SM00487">
    <property type="entry name" value="DEXDc"/>
    <property type="match status" value="1"/>
</dbReference>
<dbReference type="Gene3D" id="3.40.50.300">
    <property type="entry name" value="P-loop containing nucleotide triphosphate hydrolases"/>
    <property type="match status" value="2"/>
</dbReference>
<dbReference type="InterPro" id="IPR057842">
    <property type="entry name" value="WH_MER3"/>
</dbReference>
<dbReference type="InterPro" id="IPR011545">
    <property type="entry name" value="DEAD/DEAH_box_helicase_dom"/>
</dbReference>
<dbReference type="SUPFAM" id="SSF158702">
    <property type="entry name" value="Sec63 N-terminal domain-like"/>
    <property type="match status" value="1"/>
</dbReference>
<reference evidence="14" key="1">
    <citation type="journal article" date="2021" name="IMA Fungus">
        <title>Genomic characterization of three marine fungi, including Emericellopsis atlantica sp. nov. with signatures of a generalist lifestyle and marine biomass degradation.</title>
        <authorList>
            <person name="Hagestad O.C."/>
            <person name="Hou L."/>
            <person name="Andersen J.H."/>
            <person name="Hansen E.H."/>
            <person name="Altermark B."/>
            <person name="Li C."/>
            <person name="Kuhnert E."/>
            <person name="Cox R.J."/>
            <person name="Crous P.W."/>
            <person name="Spatafora J.W."/>
            <person name="Lail K."/>
            <person name="Amirebrahimi M."/>
            <person name="Lipzen A."/>
            <person name="Pangilinan J."/>
            <person name="Andreopoulos W."/>
            <person name="Hayes R.D."/>
            <person name="Ng V."/>
            <person name="Grigoriev I.V."/>
            <person name="Jackson S.A."/>
            <person name="Sutton T.D.S."/>
            <person name="Dobson A.D.W."/>
            <person name="Rama T."/>
        </authorList>
    </citation>
    <scope>NUCLEOTIDE SEQUENCE</scope>
    <source>
        <strain evidence="14">TRa018bII</strain>
    </source>
</reference>
<dbReference type="Pfam" id="PF00271">
    <property type="entry name" value="Helicase_C"/>
    <property type="match status" value="1"/>
</dbReference>
<evidence type="ECO:0000259" key="13">
    <source>
        <dbReference type="PROSITE" id="PS51194"/>
    </source>
</evidence>
<proteinExistence type="inferred from homology"/>
<evidence type="ECO:0000313" key="15">
    <source>
        <dbReference type="Proteomes" id="UP000824998"/>
    </source>
</evidence>
<dbReference type="EC" id="5.6.2.4" evidence="9"/>
<evidence type="ECO:0000256" key="7">
    <source>
        <dbReference type="ARBA" id="ARBA00023254"/>
    </source>
</evidence>
<dbReference type="PROSITE" id="PS51192">
    <property type="entry name" value="HELICASE_ATP_BIND_1"/>
    <property type="match status" value="1"/>
</dbReference>
<dbReference type="FunFam" id="1.10.3380.10:FF:000012">
    <property type="entry name" value="DEAD/DEAH box DNA helicase"/>
    <property type="match status" value="1"/>
</dbReference>
<name>A0A9P7YTP9_9HELO</name>
<evidence type="ECO:0000256" key="1">
    <source>
        <dbReference type="ARBA" id="ARBA00010140"/>
    </source>
</evidence>
<comment type="catalytic activity">
    <reaction evidence="8">
        <text>Couples ATP hydrolysis with the unwinding of duplex DNA by translocating in the 3'-5' direction.</text>
        <dbReference type="EC" id="5.6.2.4"/>
    </reaction>
</comment>
<dbReference type="FunFam" id="1.10.10.10:FF:000012">
    <property type="entry name" value="U5 small nuclear ribonucleoprotein helicase"/>
    <property type="match status" value="1"/>
</dbReference>
<dbReference type="Pfam" id="PF23445">
    <property type="entry name" value="WHD_SNRNP200"/>
    <property type="match status" value="1"/>
</dbReference>
<dbReference type="CDD" id="cd18795">
    <property type="entry name" value="SF2_C_Ski2"/>
    <property type="match status" value="1"/>
</dbReference>
<dbReference type="InterPro" id="IPR036388">
    <property type="entry name" value="WH-like_DNA-bd_sf"/>
</dbReference>
<evidence type="ECO:0000256" key="9">
    <source>
        <dbReference type="ARBA" id="ARBA00034808"/>
    </source>
</evidence>
<feature type="region of interest" description="Disordered" evidence="11">
    <location>
        <begin position="156"/>
        <end position="216"/>
    </location>
</feature>
<dbReference type="GO" id="GO:0003676">
    <property type="term" value="F:nucleic acid binding"/>
    <property type="evidence" value="ECO:0007669"/>
    <property type="project" value="InterPro"/>
</dbReference>
<dbReference type="SUPFAM" id="SSF46785">
    <property type="entry name" value="Winged helix' DNA-binding domain"/>
    <property type="match status" value="1"/>
</dbReference>
<feature type="compositionally biased region" description="Polar residues" evidence="11">
    <location>
        <begin position="156"/>
        <end position="171"/>
    </location>
</feature>
<evidence type="ECO:0000256" key="10">
    <source>
        <dbReference type="ARBA" id="ARBA00048988"/>
    </source>
</evidence>
<keyword evidence="5" id="KW-0067">ATP-binding</keyword>
<dbReference type="GO" id="GO:0005524">
    <property type="term" value="F:ATP binding"/>
    <property type="evidence" value="ECO:0007669"/>
    <property type="project" value="UniProtKB-KW"/>
</dbReference>
<protein>
    <recommendedName>
        <fullName evidence="9">DNA 3'-5' helicase</fullName>
        <ecNumber evidence="9">5.6.2.4</ecNumber>
    </recommendedName>
</protein>
<evidence type="ECO:0000256" key="2">
    <source>
        <dbReference type="ARBA" id="ARBA00022741"/>
    </source>
</evidence>
<keyword evidence="15" id="KW-1185">Reference proteome</keyword>
<dbReference type="OrthoDB" id="5575at2759"/>
<dbReference type="InterPro" id="IPR004179">
    <property type="entry name" value="Sec63-dom"/>
</dbReference>
<dbReference type="Gene3D" id="1.10.3380.10">
    <property type="entry name" value="Sec63 N-terminal domain-like domain"/>
    <property type="match status" value="1"/>
</dbReference>
<keyword evidence="6" id="KW-0413">Isomerase</keyword>
<evidence type="ECO:0000256" key="3">
    <source>
        <dbReference type="ARBA" id="ARBA00022801"/>
    </source>
</evidence>
<evidence type="ECO:0000313" key="14">
    <source>
        <dbReference type="EMBL" id="KAG9239045.1"/>
    </source>
</evidence>
<dbReference type="SMART" id="SM00490">
    <property type="entry name" value="HELICc"/>
    <property type="match status" value="1"/>
</dbReference>